<dbReference type="EMBL" id="CANTUO010000004">
    <property type="protein sequence ID" value="CAI5759182.1"/>
    <property type="molecule type" value="Genomic_DNA"/>
</dbReference>
<keyword evidence="2" id="KW-0134">Cell wall</keyword>
<sequence length="3036" mass="331570">MYFWKSFLIFLFTLNQINSVDIRNDVVSRGQIEVNLDGVHVYPNVYWSIVDNFILNFVGGITVDQGGAFYVTSNSATFQLRVVLTGVIHNILNNGIISLNAKNSLVAPDYRLVGNSFTNNGEFYMSGDGSLGQPIYEIMAASWRNNGLLVLHQNQRSNAITEIGATGTSISNAGTICLTNIEFEQKTAILGNGCLVLKQKSSLILPNALLVFSQLQTIYMEDESSIVIEALSTPQTFKVANFGQGKKIGLTTTLAPTLLHGSYTYDTKTGILTLYTLALHQNFNIGTGYNPSLFSITTETSSLVPTVNNAVSYSGRPPNSNFPSNCIPCKVVPDPPGLNPTRTSTAIISTLPDGSLTTRSAELLVSTSANGNWFTSTIWGSEPSTSSSSSSTSLSIRSSSSSISSSSSVTSSSSSITSSSSESSSILSDSQFSSSSSESSSSESSSNQPETTTESTGTLEVTTIPTTSSARTTTPLFTQYTTTILDVNERSETFSNAVDILISTNEDGEWFTSTHDIPESFERYTTTLYTVLIDENNSRLFTYTLYEVVISTDSNEQWYTSSYTIPPTFTQYTYTQTSFNPQGIISVTTYIKKVTTDEFGNWTTQTLPITPEVTNYRTTYLTTNTQGGFETITAEVHISSNEQGWYTSEFKEQFTTYTTNVIESGETKRAAVIVSTNEFESWYTTTSIFPPQPTRFATAHVFTDEDGDLYTSFHDIVITTDDDGNWHTYTEDFQPEPTVLTLVIGDEDTEGITIEVIVTTDEDGNWYTEYEPQEPRFYSYDTTFVIGTETITATVIKSTNRRGETYTSTYHESPPYYQTYTSLFTTEVPSVGLRTRVAEFVVTRDENDNWTTITSLLPQSFTNYVLTYTTTDYWGDKVTESAQILITTNPRGGWFTGIYEIFAISTLTYLTTNVQGETILETSEVMATSIISSLEEGEEASGIFTQINESNGYFSSSDYYLSETGTSTSVSESNEYYSSTGNLAYETGESETTLNANTLSPTKYLTLFTETDENSVEETKLAEILITSNDESIWTTITSYITPSLSSEVVDSSIGTSLDATYSEFVNYGFITTYTTTYEDNSIKTESAYIEFFQNPDGDVSFTSSKYPDPTSYYTTYESIDSNGITSTQSAYVDISVVEGIATTSSSIIEPENTEYNTIIETTDANGKVSTSLGNVIITSDIEGWSTTTEEITEETTITIPDSNNSNIFTEVIVSSESNGELTTEINEITQIETEYPTIIESTESNGEISTSLGNVIITSDTEGWSTTTEEITEETTITLDGNSEIYTEVIISSETNGELTTEFNELTHSETEYLTIVETTDFNGETSTSLGNVIITSDIEGWSTTTEEITEETTITIPDSNNSNIFTEVIVSSESNGELTTEINEITQIETVYPTIIESTESNGEISTSLGNVIITSDTEGWSTTTEEITEETTITIPDSTNSNIFTEVIVSSESNGELTTEINEITQIETVYPTIIESTESNGEISTSLGNVIITSDIEGWSTTTEEITEETTITIPDSTNSNIFTEVIVSSESNGELTTEINEITQIETEYPTIIESTESNGEISTSLGNVIITSDIEGWSTTTEEITEETTITIPDSTNSNIFTEVIVSSESNGELTTEINEITQIETVYPTIIESTESNGEISTSLGNVIITSDTEGWSTTTEEITEETTITIPDSSNSNIFTEVIVSSESNGELTTEINEITQIETVYPTIIESTESNGEISTSLGNVIIASDTDGWSTTTEEITEETTITIPDSSNSNIFTEVIVSSESNGELTTEINEITQIETEYPTIIESTESNGEISTSLGNVIITSDIEGWSTTTEEITEETTITIPDSTNSNIFTEVIVSSESNGELTTEINEITQIETEYPTIIESTESNGEISTSLGNVIITSDTEGWSTTTEEITEETTITLDGNSEIYTEVIISSETNGELTTEFNELTHSETEYLTIVETTDFNGETSTSLGNVIITSDIEGWSTTTEEITEETTITIPDSSNSNIFTEVIVSSESNGELTTEINEITQIETEYPTIIESTESNGEISTSLGNVIITSDIEGWSTTTEEITEETTITIPDSTNSNIFTEVIVSSESNGELTTEINEITQIETVYPTIIESTESNGEISTSLGNVIITSDTEGWSTTTEEITEETTITIPDSSNSNIFTEVIVSSESNGELTTEINEITQIETVYPTIIESTESNGEISTSLGNVIIASDTDGWSTTTEEITEETTITIPDSSNSNIFTEVIVSSESNGELTTEINEITQIETEYPTIIESTESNGEISTSLGNVIIASDTDGWSTTTEEITEETTITIPDSSNSNIFTEVIVSSESNGELTTEINEITQIETEYPTIIESTESNGEISTSLGNVIITSDTEGWSTTTEEITEETTITLDGNSEIYTEVIISSETNGELTTEFNESTHSETEYLTIVETTDFNGETSTSLGNVIITSDIEGWSTTTEEITEETTITIPDSSNSNIFTEVIVSSESNGELTTEINAITHIETEFPTIIMTTDSDGESTSSLGNIIITSENGNWSTTTQEILEETTFTLIDRSEIFTVIIVTSNSEGSFTTQINEFTWTSVESSTSLENEWSTTILPIDHETSFTLIETYTTFDLIEAVIFSDKNGELTTIFETIEPERSQSSSLIQFSSIFNVSSPEITQYPTIIEIDNSTEITEILISSNEWDNITTIIPSIAHETEFTVQKSDEMIEVLVTSDSENEFGTSSSGISEFYTLIETIDDNNQTIRSLGIVVTGSKDGELYTSTRSIDQELSTITISEPKTSKEIIGVNIISSEDGLNTEVSTISSMPESTTYPTLIEETSQGSLVSNAAQIIATKGGNDQWTTITQPISEETIFTISQDSSEIIVAIESSEGNLITNVEEISPSITYSSYPTMILVTDENGEVSTSLAIAVITKSEQSMSSSNHYSIIVTTDELGNYTTKAIQVIVTTNARSEITTLITDITDQARYTITNEETPIEVHVTSESDGLVTLINQQSSTTTFSEVQNSNEGIMNSASLIATLFLSFIHILII</sequence>
<dbReference type="Pfam" id="PF11765">
    <property type="entry name" value="Hyphal_reg_CWP"/>
    <property type="match status" value="1"/>
</dbReference>
<keyword evidence="3" id="KW-0964">Secreted</keyword>
<dbReference type="GO" id="GO:0009277">
    <property type="term" value="C:fungal-type cell wall"/>
    <property type="evidence" value="ECO:0007669"/>
    <property type="project" value="UniProtKB-ARBA"/>
</dbReference>
<dbReference type="InterPro" id="IPR021031">
    <property type="entry name" value="Hyphal-reg_cell_wall_N"/>
</dbReference>
<evidence type="ECO:0000256" key="3">
    <source>
        <dbReference type="ARBA" id="ARBA00022525"/>
    </source>
</evidence>
<evidence type="ECO:0000313" key="9">
    <source>
        <dbReference type="EMBL" id="CAI5759182.1"/>
    </source>
</evidence>
<protein>
    <recommendedName>
        <fullName evidence="8">Hyphally-regulated cell wall protein N-terminal domain-containing protein</fullName>
    </recommendedName>
</protein>
<feature type="region of interest" description="Disordered" evidence="6">
    <location>
        <begin position="398"/>
        <end position="470"/>
    </location>
</feature>
<feature type="domain" description="Hyphally-regulated cell wall protein N-terminal" evidence="8">
    <location>
        <begin position="11"/>
        <end position="336"/>
    </location>
</feature>
<evidence type="ECO:0000313" key="10">
    <source>
        <dbReference type="Proteomes" id="UP001152885"/>
    </source>
</evidence>
<accession>A0A9W4XHM3</accession>
<keyword evidence="5" id="KW-0325">Glycoprotein</keyword>
<dbReference type="Proteomes" id="UP001152885">
    <property type="component" value="Unassembled WGS sequence"/>
</dbReference>
<gene>
    <name evidence="9" type="ORF">CANVERA_P3691</name>
</gene>
<feature type="chain" id="PRO_5040987789" description="Hyphally-regulated cell wall protein N-terminal domain-containing protein" evidence="7">
    <location>
        <begin position="20"/>
        <end position="3036"/>
    </location>
</feature>
<dbReference type="OrthoDB" id="4026618at2759"/>
<evidence type="ECO:0000256" key="2">
    <source>
        <dbReference type="ARBA" id="ARBA00022512"/>
    </source>
</evidence>
<evidence type="ECO:0000256" key="6">
    <source>
        <dbReference type="SAM" id="MobiDB-lite"/>
    </source>
</evidence>
<organism evidence="9 10">
    <name type="scientific">Candida verbasci</name>
    <dbReference type="NCBI Taxonomy" id="1227364"/>
    <lineage>
        <taxon>Eukaryota</taxon>
        <taxon>Fungi</taxon>
        <taxon>Dikarya</taxon>
        <taxon>Ascomycota</taxon>
        <taxon>Saccharomycotina</taxon>
        <taxon>Pichiomycetes</taxon>
        <taxon>Debaryomycetaceae</taxon>
        <taxon>Candida/Lodderomyces clade</taxon>
        <taxon>Candida</taxon>
    </lineage>
</organism>
<reference evidence="9" key="1">
    <citation type="submission" date="2022-12" db="EMBL/GenBank/DDBJ databases">
        <authorList>
            <person name="Brejova B."/>
        </authorList>
    </citation>
    <scope>NUCLEOTIDE SEQUENCE</scope>
</reference>
<name>A0A9W4XHM3_9ASCO</name>
<comment type="subcellular location">
    <subcellularLocation>
        <location evidence="1">Secreted</location>
        <location evidence="1">Cell wall</location>
    </subcellularLocation>
</comment>
<evidence type="ECO:0000259" key="8">
    <source>
        <dbReference type="Pfam" id="PF11765"/>
    </source>
</evidence>
<comment type="caution">
    <text evidence="9">The sequence shown here is derived from an EMBL/GenBank/DDBJ whole genome shotgun (WGS) entry which is preliminary data.</text>
</comment>
<keyword evidence="10" id="KW-1185">Reference proteome</keyword>
<evidence type="ECO:0000256" key="7">
    <source>
        <dbReference type="SAM" id="SignalP"/>
    </source>
</evidence>
<proteinExistence type="predicted"/>
<evidence type="ECO:0000256" key="1">
    <source>
        <dbReference type="ARBA" id="ARBA00004191"/>
    </source>
</evidence>
<evidence type="ECO:0000256" key="5">
    <source>
        <dbReference type="ARBA" id="ARBA00023180"/>
    </source>
</evidence>
<evidence type="ECO:0000256" key="4">
    <source>
        <dbReference type="ARBA" id="ARBA00022729"/>
    </source>
</evidence>
<keyword evidence="4 7" id="KW-0732">Signal</keyword>
<feature type="signal peptide" evidence="7">
    <location>
        <begin position="1"/>
        <end position="19"/>
    </location>
</feature>